<dbReference type="PANTHER" id="PTHR30176">
    <property type="entry name" value="FERREDOXIN-TYPE PROTEIN NAPH"/>
    <property type="match status" value="1"/>
</dbReference>
<proteinExistence type="predicted"/>
<evidence type="ECO:0000256" key="8">
    <source>
        <dbReference type="SAM" id="Phobius"/>
    </source>
</evidence>
<keyword evidence="8" id="KW-0472">Membrane</keyword>
<keyword evidence="8" id="KW-1133">Transmembrane helix</keyword>
<dbReference type="PANTHER" id="PTHR30176:SF3">
    <property type="entry name" value="FERREDOXIN-TYPE PROTEIN NAPH"/>
    <property type="match status" value="1"/>
</dbReference>
<evidence type="ECO:0000256" key="7">
    <source>
        <dbReference type="SAM" id="MobiDB-lite"/>
    </source>
</evidence>
<dbReference type="Proteomes" id="UP000291301">
    <property type="component" value="Unassembled WGS sequence"/>
</dbReference>
<dbReference type="Pfam" id="PF13746">
    <property type="entry name" value="Fer4_18"/>
    <property type="match status" value="1"/>
</dbReference>
<evidence type="ECO:0000313" key="11">
    <source>
        <dbReference type="Proteomes" id="UP000291301"/>
    </source>
</evidence>
<keyword evidence="1" id="KW-0813">Transport</keyword>
<keyword evidence="4" id="KW-0249">Electron transport</keyword>
<dbReference type="EMBL" id="SJST01000002">
    <property type="protein sequence ID" value="TCD14937.1"/>
    <property type="molecule type" value="Genomic_DNA"/>
</dbReference>
<dbReference type="Gene3D" id="2.60.40.10">
    <property type="entry name" value="Immunoglobulins"/>
    <property type="match status" value="1"/>
</dbReference>
<dbReference type="NCBIfam" id="TIGR02745">
    <property type="entry name" value="ccoG_rdxA_fixG"/>
    <property type="match status" value="1"/>
</dbReference>
<evidence type="ECO:0000256" key="3">
    <source>
        <dbReference type="ARBA" id="ARBA00022723"/>
    </source>
</evidence>
<dbReference type="InterPro" id="IPR013783">
    <property type="entry name" value="Ig-like_fold"/>
</dbReference>
<keyword evidence="8" id="KW-0812">Transmembrane</keyword>
<protein>
    <submittedName>
        <fullName evidence="10">Cytochrome c oxidase accessory protein CcoG</fullName>
    </submittedName>
</protein>
<feature type="transmembrane region" description="Helical" evidence="8">
    <location>
        <begin position="433"/>
        <end position="452"/>
    </location>
</feature>
<dbReference type="GO" id="GO:0051539">
    <property type="term" value="F:4 iron, 4 sulfur cluster binding"/>
    <property type="evidence" value="ECO:0007669"/>
    <property type="project" value="UniProtKB-KW"/>
</dbReference>
<dbReference type="InterPro" id="IPR017896">
    <property type="entry name" value="4Fe4S_Fe-S-bd"/>
</dbReference>
<reference evidence="10 11" key="1">
    <citation type="journal article" date="2015" name="Antonie Van Leeuwenhoek">
        <title>Oricola cellulosilytica gen. nov., sp. nov., a cellulose-degrading bacterium of the family Phyllobacteriaceae isolated from surface seashore water, and emended descriptions of Mesorhizobium loti and Phyllobacterium myrsinacearum.</title>
        <authorList>
            <person name="Hameed A."/>
            <person name="Shahina M."/>
            <person name="Lai W.A."/>
            <person name="Lin S.Y."/>
            <person name="Young L.S."/>
            <person name="Liu Y.C."/>
            <person name="Hsu Y.H."/>
            <person name="Young C.C."/>
        </authorList>
    </citation>
    <scope>NUCLEOTIDE SEQUENCE [LARGE SCALE GENOMIC DNA]</scope>
    <source>
        <strain evidence="10 11">KCTC 52183</strain>
    </source>
</reference>
<dbReference type="Pfam" id="PF12801">
    <property type="entry name" value="Fer4_5"/>
    <property type="match status" value="1"/>
</dbReference>
<comment type="caution">
    <text evidence="10">The sequence shown here is derived from an EMBL/GenBank/DDBJ whole genome shotgun (WGS) entry which is preliminary data.</text>
</comment>
<sequence>MGSSRKAFVRTGGTVSRDRHTRQNRLDLRQGSGERCRRKGRDSESGASAEPEHVLDQPAEISAINVQAINAGARQKSEPLYAARQSIHPKRAEGTFRRLKWIVMLVTLGIYYVTPWIRWDRGEHAPDQAVLIDVANRRFYFFFIEIWPQEFIYVAGLLVMAGIGLFLITSVVGRAWCGYTCPQTVWTDLFIAVEEFWQGDRNARIRLEKAPWSFDKIRKLTLTHISFLLISVATGGAWIFYFADAPTLLQDFLTGEAAFIAYSTVAILTATTYVFGGLMREQVCIYMCPWPRIQAAMLDEDSLVVTYNDWRGEPRSRHAKKAAAEGKPVGDCVDCNACVAVCPMGIDIRDGQQLECITCALCIDACDNVMDKTGRERGLISYATLREYNHNMAVAVNPQTAQIEPSRVRDATGRLVDAIRHFDWKIVFRLRSLIYFTAWAAIGLVMLLSLLGRDRLEVNVQHDRNPVFVQLSDGSIRNGYTVKLLNMIPEPRVIFLSLEGLPGATMSINGIGQPDGVSFAIEVAPDKLRSLRVFVSQPPEQVEPGRTHFRLIVEDKQSFETDTYNAIFEAPDL</sequence>
<feature type="compositionally biased region" description="Basic and acidic residues" evidence="7">
    <location>
        <begin position="24"/>
        <end position="35"/>
    </location>
</feature>
<feature type="region of interest" description="Disordered" evidence="7">
    <location>
        <begin position="1"/>
        <end position="53"/>
    </location>
</feature>
<keyword evidence="6" id="KW-0411">Iron-sulfur</keyword>
<evidence type="ECO:0000256" key="5">
    <source>
        <dbReference type="ARBA" id="ARBA00023004"/>
    </source>
</evidence>
<dbReference type="RefSeq" id="WP_131566208.1">
    <property type="nucleotide sequence ID" value="NZ_JAINFK010000003.1"/>
</dbReference>
<dbReference type="AlphaFoldDB" id="A0A4V2MNV9"/>
<dbReference type="PROSITE" id="PS51379">
    <property type="entry name" value="4FE4S_FER_2"/>
    <property type="match status" value="1"/>
</dbReference>
<dbReference type="SUPFAM" id="SSF54862">
    <property type="entry name" value="4Fe-4S ferredoxins"/>
    <property type="match status" value="1"/>
</dbReference>
<dbReference type="GO" id="GO:0005886">
    <property type="term" value="C:plasma membrane"/>
    <property type="evidence" value="ECO:0007669"/>
    <property type="project" value="TreeGrafter"/>
</dbReference>
<keyword evidence="3" id="KW-0479">Metal-binding</keyword>
<dbReference type="InterPro" id="IPR017900">
    <property type="entry name" value="4Fe4S_Fe_S_CS"/>
</dbReference>
<feature type="domain" description="4Fe-4S ferredoxin-type" evidence="9">
    <location>
        <begin position="322"/>
        <end position="351"/>
    </location>
</feature>
<evidence type="ECO:0000256" key="2">
    <source>
        <dbReference type="ARBA" id="ARBA00022485"/>
    </source>
</evidence>
<feature type="transmembrane region" description="Helical" evidence="8">
    <location>
        <begin position="151"/>
        <end position="172"/>
    </location>
</feature>
<keyword evidence="5" id="KW-0408">Iron</keyword>
<name>A0A4V2MNV9_9HYPH</name>
<feature type="transmembrane region" description="Helical" evidence="8">
    <location>
        <begin position="259"/>
        <end position="278"/>
    </location>
</feature>
<evidence type="ECO:0000259" key="9">
    <source>
        <dbReference type="PROSITE" id="PS51379"/>
    </source>
</evidence>
<evidence type="ECO:0000256" key="6">
    <source>
        <dbReference type="ARBA" id="ARBA00023014"/>
    </source>
</evidence>
<dbReference type="InterPro" id="IPR051684">
    <property type="entry name" value="Electron_Trans/Redox"/>
</dbReference>
<feature type="transmembrane region" description="Helical" evidence="8">
    <location>
        <begin position="99"/>
        <end position="117"/>
    </location>
</feature>
<dbReference type="InterPro" id="IPR014116">
    <property type="entry name" value="Cyt_c_oxidase_cbb3_FixG"/>
</dbReference>
<accession>A0A4V2MNV9</accession>
<dbReference type="Pfam" id="PF11614">
    <property type="entry name" value="FixG_C"/>
    <property type="match status" value="1"/>
</dbReference>
<organism evidence="10 11">
    <name type="scientific">Oricola cellulosilytica</name>
    <dbReference type="NCBI Taxonomy" id="1429082"/>
    <lineage>
        <taxon>Bacteria</taxon>
        <taxon>Pseudomonadati</taxon>
        <taxon>Pseudomonadota</taxon>
        <taxon>Alphaproteobacteria</taxon>
        <taxon>Hyphomicrobiales</taxon>
        <taxon>Ahrensiaceae</taxon>
        <taxon>Oricola</taxon>
    </lineage>
</organism>
<dbReference type="PROSITE" id="PS00198">
    <property type="entry name" value="4FE4S_FER_1"/>
    <property type="match status" value="1"/>
</dbReference>
<dbReference type="InterPro" id="IPR032879">
    <property type="entry name" value="FixG_C"/>
</dbReference>
<evidence type="ECO:0000256" key="4">
    <source>
        <dbReference type="ARBA" id="ARBA00022982"/>
    </source>
</evidence>
<dbReference type="OrthoDB" id="9811700at2"/>
<gene>
    <name evidence="10" type="primary">ccoG</name>
    <name evidence="10" type="ORF">E0D97_05105</name>
</gene>
<keyword evidence="11" id="KW-1185">Reference proteome</keyword>
<keyword evidence="2" id="KW-0004">4Fe-4S</keyword>
<evidence type="ECO:0000313" key="10">
    <source>
        <dbReference type="EMBL" id="TCD14937.1"/>
    </source>
</evidence>
<feature type="transmembrane region" description="Helical" evidence="8">
    <location>
        <begin position="222"/>
        <end position="243"/>
    </location>
</feature>
<dbReference type="GO" id="GO:0046872">
    <property type="term" value="F:metal ion binding"/>
    <property type="evidence" value="ECO:0007669"/>
    <property type="project" value="UniProtKB-KW"/>
</dbReference>
<evidence type="ECO:0000256" key="1">
    <source>
        <dbReference type="ARBA" id="ARBA00022448"/>
    </source>
</evidence>